<dbReference type="AlphaFoldDB" id="A0A183C737"/>
<keyword evidence="1" id="KW-0217">Developmental protein</keyword>
<dbReference type="SMART" id="SM00025">
    <property type="entry name" value="Pumilio"/>
    <property type="match status" value="4"/>
</dbReference>
<reference evidence="6" key="1">
    <citation type="submission" date="2014-05" db="EMBL/GenBank/DDBJ databases">
        <title>The genome and life-stage specific transcriptomes of Globodera pallida elucidate key aspects of plant parasitism by a cyst nematode.</title>
        <authorList>
            <person name="Cotton J.A."/>
            <person name="Lilley C.J."/>
            <person name="Jones L.M."/>
            <person name="Kikuchi T."/>
            <person name="Reid A.J."/>
            <person name="Thorpe P."/>
            <person name="Tsai I.J."/>
            <person name="Beasley H."/>
            <person name="Blok V."/>
            <person name="Cock P.J.A."/>
            <person name="Van den Akker S.E."/>
            <person name="Holroyd N."/>
            <person name="Hunt M."/>
            <person name="Mantelin S."/>
            <person name="Naghra H."/>
            <person name="Pain A."/>
            <person name="Palomares-Rius J.E."/>
            <person name="Zarowiecki M."/>
            <person name="Berriman M."/>
            <person name="Jones J.T."/>
            <person name="Urwin P.E."/>
        </authorList>
    </citation>
    <scope>NUCLEOTIDE SEQUENCE [LARGE SCALE GENOMIC DNA]</scope>
    <source>
        <strain evidence="6">Lindley</strain>
    </source>
</reference>
<dbReference type="SUPFAM" id="SSF48371">
    <property type="entry name" value="ARM repeat"/>
    <property type="match status" value="1"/>
</dbReference>
<feature type="repeat" description="Pumilio" evidence="4">
    <location>
        <begin position="127"/>
        <end position="162"/>
    </location>
</feature>
<accession>A0A183C737</accession>
<dbReference type="GO" id="GO:0010608">
    <property type="term" value="P:post-transcriptional regulation of gene expression"/>
    <property type="evidence" value="ECO:0007669"/>
    <property type="project" value="TreeGrafter"/>
</dbReference>
<dbReference type="PROSITE" id="PS50303">
    <property type="entry name" value="PUM_HD"/>
    <property type="match status" value="1"/>
</dbReference>
<dbReference type="InterPro" id="IPR011989">
    <property type="entry name" value="ARM-like"/>
</dbReference>
<keyword evidence="3" id="KW-0221">Differentiation</keyword>
<dbReference type="PROSITE" id="PS50302">
    <property type="entry name" value="PUM"/>
    <property type="match status" value="4"/>
</dbReference>
<sequence length="250" mass="28198">MPSTCKILKQFSAARCAKDKIKLSVLLAGTRSWPFCGPTNYVLEAQLGLVASSDARIRVGNETRSKKRLMFERRNSSSKMSEFDPSLIINEISAQVIPLSLHEYGSWVIRSLLKHCMEHQKRPVLEQLHDNVPSLVTDKYGSNVIEHVIEHGLPEDRESIVRSLQDDIMKYAQDKFGSLVIRKCVICGTAEQKKALFNNVCGGGPQTLQNARQLMADKFGHYVIEKFFEYGTDDQKAQLVDALQKVQSEL</sequence>
<dbReference type="InterPro" id="IPR007803">
    <property type="entry name" value="Asp/Arg/Pro-Hydrxlase"/>
</dbReference>
<feature type="repeat" description="Pumilio" evidence="4">
    <location>
        <begin position="163"/>
        <end position="198"/>
    </location>
</feature>
<name>A0A183C737_GLOPA</name>
<dbReference type="GO" id="GO:0003729">
    <property type="term" value="F:mRNA binding"/>
    <property type="evidence" value="ECO:0007669"/>
    <property type="project" value="TreeGrafter"/>
</dbReference>
<feature type="repeat" description="Pumilio" evidence="4">
    <location>
        <begin position="91"/>
        <end position="126"/>
    </location>
</feature>
<evidence type="ECO:0000259" key="5">
    <source>
        <dbReference type="PROSITE" id="PS50303"/>
    </source>
</evidence>
<evidence type="ECO:0000313" key="6">
    <source>
        <dbReference type="Proteomes" id="UP000050741"/>
    </source>
</evidence>
<feature type="domain" description="PUM-HD" evidence="5">
    <location>
        <begin position="1"/>
        <end position="250"/>
    </location>
</feature>
<evidence type="ECO:0000313" key="7">
    <source>
        <dbReference type="WBParaSite" id="GPLIN_000868300"/>
    </source>
</evidence>
<proteinExistence type="predicted"/>
<keyword evidence="2" id="KW-0677">Repeat</keyword>
<dbReference type="InterPro" id="IPR001313">
    <property type="entry name" value="Pumilio_RNA-bd_rpt"/>
</dbReference>
<evidence type="ECO:0000256" key="4">
    <source>
        <dbReference type="PROSITE-ProRule" id="PRU00317"/>
    </source>
</evidence>
<evidence type="ECO:0000256" key="2">
    <source>
        <dbReference type="ARBA" id="ARBA00022737"/>
    </source>
</evidence>
<keyword evidence="6" id="KW-1185">Reference proteome</keyword>
<dbReference type="Proteomes" id="UP000050741">
    <property type="component" value="Unassembled WGS sequence"/>
</dbReference>
<evidence type="ECO:0000256" key="1">
    <source>
        <dbReference type="ARBA" id="ARBA00022473"/>
    </source>
</evidence>
<dbReference type="Pfam" id="PF00806">
    <property type="entry name" value="PUF"/>
    <property type="match status" value="4"/>
</dbReference>
<dbReference type="PANTHER" id="PTHR12537:SF12">
    <property type="entry name" value="MATERNAL PROTEIN PUMILIO"/>
    <property type="match status" value="1"/>
</dbReference>
<feature type="repeat" description="Pumilio" evidence="4">
    <location>
        <begin position="206"/>
        <end position="241"/>
    </location>
</feature>
<dbReference type="WBParaSite" id="GPLIN_000868300">
    <property type="protein sequence ID" value="GPLIN_000868300"/>
    <property type="gene ID" value="GPLIN_000868300"/>
</dbReference>
<dbReference type="InterPro" id="IPR033133">
    <property type="entry name" value="PUM-HD"/>
</dbReference>
<evidence type="ECO:0000256" key="3">
    <source>
        <dbReference type="ARBA" id="ARBA00022782"/>
    </source>
</evidence>
<reference evidence="7" key="2">
    <citation type="submission" date="2016-06" db="UniProtKB">
        <authorList>
            <consortium name="WormBaseParasite"/>
        </authorList>
    </citation>
    <scope>IDENTIFICATION</scope>
</reference>
<dbReference type="PANTHER" id="PTHR12537">
    <property type="entry name" value="RNA BINDING PROTEIN PUMILIO-RELATED"/>
    <property type="match status" value="1"/>
</dbReference>
<dbReference type="Pfam" id="PF05118">
    <property type="entry name" value="Asp_Arg_Hydrox"/>
    <property type="match status" value="1"/>
</dbReference>
<dbReference type="Gene3D" id="1.25.10.10">
    <property type="entry name" value="Leucine-rich Repeat Variant"/>
    <property type="match status" value="1"/>
</dbReference>
<dbReference type="InterPro" id="IPR016024">
    <property type="entry name" value="ARM-type_fold"/>
</dbReference>
<dbReference type="GO" id="GO:0030154">
    <property type="term" value="P:cell differentiation"/>
    <property type="evidence" value="ECO:0007669"/>
    <property type="project" value="UniProtKB-KW"/>
</dbReference>
<protein>
    <submittedName>
        <fullName evidence="7">PUM-HD domain-containing protein</fullName>
    </submittedName>
</protein>
<dbReference type="GO" id="GO:0005737">
    <property type="term" value="C:cytoplasm"/>
    <property type="evidence" value="ECO:0007669"/>
    <property type="project" value="TreeGrafter"/>
</dbReference>
<organism evidence="6 7">
    <name type="scientific">Globodera pallida</name>
    <name type="common">Potato cyst nematode worm</name>
    <name type="synonym">Heterodera pallida</name>
    <dbReference type="NCBI Taxonomy" id="36090"/>
    <lineage>
        <taxon>Eukaryota</taxon>
        <taxon>Metazoa</taxon>
        <taxon>Ecdysozoa</taxon>
        <taxon>Nematoda</taxon>
        <taxon>Chromadorea</taxon>
        <taxon>Rhabditida</taxon>
        <taxon>Tylenchina</taxon>
        <taxon>Tylenchomorpha</taxon>
        <taxon>Tylenchoidea</taxon>
        <taxon>Heteroderidae</taxon>
        <taxon>Heteroderinae</taxon>
        <taxon>Globodera</taxon>
    </lineage>
</organism>